<organism evidence="3 4">
    <name type="scientific">Paenibacillus borealis</name>
    <dbReference type="NCBI Taxonomy" id="160799"/>
    <lineage>
        <taxon>Bacteria</taxon>
        <taxon>Bacillati</taxon>
        <taxon>Bacillota</taxon>
        <taxon>Bacilli</taxon>
        <taxon>Bacillales</taxon>
        <taxon>Paenibacillaceae</taxon>
        <taxon>Paenibacillus</taxon>
    </lineage>
</organism>
<sequence>MDLGLGGKSVLVSAASKGLGLATALEYAREGARVTIASRSLPQLETARQAILEATGQEIAVVDMDVTRPEDIVRAVRTAAEYGGGLDVLVTNAGGPPGGGFGDMADADWSGGFELTLMSTVRLIREALPHMRSAGGGRIVSISSVSIKQPIQGLILSNVFRAGVNALNKSLATELAPEGILINSLAPGRIGTDRILQLDGKRAEAVGTSLEEVQAEALKGIPLGRTGTPEEFGKAAVFLGSFANTYITGQSLLIDGGMVKSL</sequence>
<comment type="similarity">
    <text evidence="1">Belongs to the short-chain dehydrogenases/reductases (SDR) family.</text>
</comment>
<accession>A0A089LN61</accession>
<dbReference type="KEGG" id="pbd:PBOR_34840"/>
<dbReference type="FunFam" id="3.40.50.720:FF:000084">
    <property type="entry name" value="Short-chain dehydrogenase reductase"/>
    <property type="match status" value="1"/>
</dbReference>
<dbReference type="PRINTS" id="PR00081">
    <property type="entry name" value="GDHRDH"/>
</dbReference>
<evidence type="ECO:0000256" key="2">
    <source>
        <dbReference type="ARBA" id="ARBA00023002"/>
    </source>
</evidence>
<dbReference type="Gene3D" id="3.40.50.720">
    <property type="entry name" value="NAD(P)-binding Rossmann-like Domain"/>
    <property type="match status" value="1"/>
</dbReference>
<dbReference type="InterPro" id="IPR050259">
    <property type="entry name" value="SDR"/>
</dbReference>
<dbReference type="InterPro" id="IPR036291">
    <property type="entry name" value="NAD(P)-bd_dom_sf"/>
</dbReference>
<dbReference type="Proteomes" id="UP000029518">
    <property type="component" value="Chromosome"/>
</dbReference>
<dbReference type="PRINTS" id="PR00080">
    <property type="entry name" value="SDRFAMILY"/>
</dbReference>
<dbReference type="Pfam" id="PF13561">
    <property type="entry name" value="adh_short_C2"/>
    <property type="match status" value="1"/>
</dbReference>
<dbReference type="AlphaFoldDB" id="A0A089LN61"/>
<dbReference type="GO" id="GO:0008206">
    <property type="term" value="P:bile acid metabolic process"/>
    <property type="evidence" value="ECO:0007669"/>
    <property type="project" value="UniProtKB-ARBA"/>
</dbReference>
<keyword evidence="4" id="KW-1185">Reference proteome</keyword>
<protein>
    <submittedName>
        <fullName evidence="3">3-oxoacyl-ACP reductase</fullName>
    </submittedName>
</protein>
<dbReference type="GO" id="GO:0016491">
    <property type="term" value="F:oxidoreductase activity"/>
    <property type="evidence" value="ECO:0007669"/>
    <property type="project" value="UniProtKB-KW"/>
</dbReference>
<dbReference type="EMBL" id="CP009285">
    <property type="protein sequence ID" value="AIQ61505.1"/>
    <property type="molecule type" value="Genomic_DNA"/>
</dbReference>
<keyword evidence="2" id="KW-0560">Oxidoreductase</keyword>
<dbReference type="CDD" id="cd05344">
    <property type="entry name" value="BKR_like_SDR_like"/>
    <property type="match status" value="1"/>
</dbReference>
<evidence type="ECO:0000313" key="3">
    <source>
        <dbReference type="EMBL" id="AIQ61505.1"/>
    </source>
</evidence>
<dbReference type="OrthoDB" id="9803333at2"/>
<dbReference type="RefSeq" id="WP_042218361.1">
    <property type="nucleotide sequence ID" value="NZ_CP009285.1"/>
</dbReference>
<evidence type="ECO:0000256" key="1">
    <source>
        <dbReference type="ARBA" id="ARBA00006484"/>
    </source>
</evidence>
<reference evidence="3" key="1">
    <citation type="submission" date="2014-08" db="EMBL/GenBank/DDBJ databases">
        <title>Comparative genomics of the Paenibacillus odorifer group.</title>
        <authorList>
            <person name="den Bakker H.C."/>
            <person name="Tsai Y.-C.Y.-C."/>
            <person name="Martin N."/>
            <person name="Korlach J."/>
            <person name="Wiedmann M."/>
        </authorList>
    </citation>
    <scope>NUCLEOTIDE SEQUENCE [LARGE SCALE GENOMIC DNA]</scope>
    <source>
        <strain evidence="3">DSM 13188</strain>
    </source>
</reference>
<evidence type="ECO:0000313" key="4">
    <source>
        <dbReference type="Proteomes" id="UP000029518"/>
    </source>
</evidence>
<dbReference type="PANTHER" id="PTHR42879:SF6">
    <property type="entry name" value="NADPH-DEPENDENT REDUCTASE BACG"/>
    <property type="match status" value="1"/>
</dbReference>
<dbReference type="SUPFAM" id="SSF51735">
    <property type="entry name" value="NAD(P)-binding Rossmann-fold domains"/>
    <property type="match status" value="1"/>
</dbReference>
<dbReference type="HOGENOM" id="CLU_010194_1_2_9"/>
<dbReference type="InterPro" id="IPR002347">
    <property type="entry name" value="SDR_fam"/>
</dbReference>
<name>A0A089LN61_PAEBO</name>
<dbReference type="PANTHER" id="PTHR42879">
    <property type="entry name" value="3-OXOACYL-(ACYL-CARRIER-PROTEIN) REDUCTASE"/>
    <property type="match status" value="1"/>
</dbReference>
<gene>
    <name evidence="3" type="ORF">PBOR_34840</name>
</gene>
<proteinExistence type="inferred from homology"/>